<keyword evidence="2" id="KW-1133">Transmembrane helix</keyword>
<organism evidence="4 5">
    <name type="scientific">Candidatus Butyricicoccus avistercoris</name>
    <dbReference type="NCBI Taxonomy" id="2838518"/>
    <lineage>
        <taxon>Bacteria</taxon>
        <taxon>Bacillati</taxon>
        <taxon>Bacillota</taxon>
        <taxon>Clostridia</taxon>
        <taxon>Eubacteriales</taxon>
        <taxon>Butyricicoccaceae</taxon>
        <taxon>Butyricicoccus</taxon>
    </lineage>
</organism>
<feature type="domain" description="Rubredoxin-like" evidence="3">
    <location>
        <begin position="1"/>
        <end position="30"/>
    </location>
</feature>
<evidence type="ECO:0000313" key="5">
    <source>
        <dbReference type="Proteomes" id="UP000886808"/>
    </source>
</evidence>
<dbReference type="GO" id="GO:0005506">
    <property type="term" value="F:iron ion binding"/>
    <property type="evidence" value="ECO:0007669"/>
    <property type="project" value="InterPro"/>
</dbReference>
<feature type="region of interest" description="Disordered" evidence="1">
    <location>
        <begin position="31"/>
        <end position="72"/>
    </location>
</feature>
<dbReference type="Proteomes" id="UP000886808">
    <property type="component" value="Unassembled WGS sequence"/>
</dbReference>
<dbReference type="EMBL" id="DXIE01000033">
    <property type="protein sequence ID" value="HIV62312.1"/>
    <property type="molecule type" value="Genomic_DNA"/>
</dbReference>
<accession>A0A9D1PHX7</accession>
<reference evidence="4" key="2">
    <citation type="submission" date="2021-04" db="EMBL/GenBank/DDBJ databases">
        <authorList>
            <person name="Gilroy R."/>
        </authorList>
    </citation>
    <scope>NUCLEOTIDE SEQUENCE</scope>
    <source>
        <strain evidence="4">CHK193-4272</strain>
    </source>
</reference>
<proteinExistence type="predicted"/>
<evidence type="ECO:0000313" key="4">
    <source>
        <dbReference type="EMBL" id="HIV62312.1"/>
    </source>
</evidence>
<dbReference type="InterPro" id="IPR026870">
    <property type="entry name" value="Zinc_ribbon_dom"/>
</dbReference>
<feature type="compositionally biased region" description="Low complexity" evidence="1">
    <location>
        <begin position="58"/>
        <end position="67"/>
    </location>
</feature>
<comment type="caution">
    <text evidence="4">The sequence shown here is derived from an EMBL/GenBank/DDBJ whole genome shotgun (WGS) entry which is preliminary data.</text>
</comment>
<dbReference type="Pfam" id="PF13240">
    <property type="entry name" value="Zn_Ribbon_1"/>
    <property type="match status" value="1"/>
</dbReference>
<gene>
    <name evidence="4" type="ORF">H9746_05685</name>
</gene>
<feature type="transmembrane region" description="Helical" evidence="2">
    <location>
        <begin position="77"/>
        <end position="98"/>
    </location>
</feature>
<dbReference type="AlphaFoldDB" id="A0A9D1PHX7"/>
<evidence type="ECO:0000256" key="1">
    <source>
        <dbReference type="SAM" id="MobiDB-lite"/>
    </source>
</evidence>
<name>A0A9D1PHX7_9FIRM</name>
<evidence type="ECO:0000256" key="2">
    <source>
        <dbReference type="SAM" id="Phobius"/>
    </source>
</evidence>
<keyword evidence="2" id="KW-0472">Membrane</keyword>
<protein>
    <submittedName>
        <fullName evidence="4">Zinc ribbon domain-containing protein</fullName>
    </submittedName>
</protein>
<dbReference type="InterPro" id="IPR024934">
    <property type="entry name" value="Rubredoxin-like_dom"/>
</dbReference>
<sequence length="244" mass="27412">MKCPKCGINYDDSDRECPMCGAPKPLFAKDKSQLAKTTARPAKSDEKRDNMGSILDLGSNNNKNSWSKPKKSGKNKIGIIVIIAVVIINFIPTLIGLLSNLVSDIPQQIKNVTVHVEPEPVPDDEISIDLTNSYMLDNDEIQFSIFNDGTYCVTGAEFNEWGDIITYEYDLGKVPEFETFLLDNGIIIDDFNIIIAILTAVDSTQDRYLIIAESYNDEQTFFYDLNSDINWLDDGVLLEGYRFV</sequence>
<evidence type="ECO:0000259" key="3">
    <source>
        <dbReference type="PROSITE" id="PS50903"/>
    </source>
</evidence>
<keyword evidence="2" id="KW-0812">Transmembrane</keyword>
<dbReference type="PROSITE" id="PS50903">
    <property type="entry name" value="RUBREDOXIN_LIKE"/>
    <property type="match status" value="1"/>
</dbReference>
<reference evidence="4" key="1">
    <citation type="journal article" date="2021" name="PeerJ">
        <title>Extensive microbial diversity within the chicken gut microbiome revealed by metagenomics and culture.</title>
        <authorList>
            <person name="Gilroy R."/>
            <person name="Ravi A."/>
            <person name="Getino M."/>
            <person name="Pursley I."/>
            <person name="Horton D.L."/>
            <person name="Alikhan N.F."/>
            <person name="Baker D."/>
            <person name="Gharbi K."/>
            <person name="Hall N."/>
            <person name="Watson M."/>
            <person name="Adriaenssens E.M."/>
            <person name="Foster-Nyarko E."/>
            <person name="Jarju S."/>
            <person name="Secka A."/>
            <person name="Antonio M."/>
            <person name="Oren A."/>
            <person name="Chaudhuri R.R."/>
            <person name="La Ragione R."/>
            <person name="Hildebrand F."/>
            <person name="Pallen M.J."/>
        </authorList>
    </citation>
    <scope>NUCLEOTIDE SEQUENCE</scope>
    <source>
        <strain evidence="4">CHK193-4272</strain>
    </source>
</reference>